<proteinExistence type="predicted"/>
<gene>
    <name evidence="3" type="ORF">H5993_07245</name>
</gene>
<feature type="domain" description="NADPH-dependent FMN reductase-like" evidence="2">
    <location>
        <begin position="1"/>
        <end position="92"/>
    </location>
</feature>
<feature type="transmembrane region" description="Helical" evidence="1">
    <location>
        <begin position="196"/>
        <end position="215"/>
    </location>
</feature>
<dbReference type="Gene3D" id="3.40.50.360">
    <property type="match status" value="1"/>
</dbReference>
<evidence type="ECO:0000313" key="4">
    <source>
        <dbReference type="Proteomes" id="UP000776629"/>
    </source>
</evidence>
<keyword evidence="1" id="KW-0812">Transmembrane</keyword>
<sequence>MQVLGIFAGTNPDGITAQMLATVMDNIKAPNTAITINLNDYNLHPAGPKHPNRDLGKLIQLLIKSDVWVIATPTYWGHESGTLKQFFDILRHYLVRIDHRGGMHPGRFKNKHYVTLTSCYKQAWANFFSPATDPTFQTVDKVLSTAGLIKLGEAVQAGTWDHEGQGLSEKKINRLKKLSEKINQSQRKDDQTVKRYFELFAIVAIMTLITMGIQVGLSHLVPVSGFWWTYLSFVVIFFVLLATILHLLTVRLHARK</sequence>
<evidence type="ECO:0000313" key="3">
    <source>
        <dbReference type="EMBL" id="MBM6754550.1"/>
    </source>
</evidence>
<dbReference type="Pfam" id="PF03358">
    <property type="entry name" value="FMN_red"/>
    <property type="match status" value="1"/>
</dbReference>
<reference evidence="3 4" key="1">
    <citation type="journal article" date="2021" name="Sci. Rep.">
        <title>The distribution of antibiotic resistance genes in chicken gut microbiota commensals.</title>
        <authorList>
            <person name="Juricova H."/>
            <person name="Matiasovicova J."/>
            <person name="Kubasova T."/>
            <person name="Cejkova D."/>
            <person name="Rychlik I."/>
        </authorList>
    </citation>
    <scope>NUCLEOTIDE SEQUENCE [LARGE SCALE GENOMIC DNA]</scope>
    <source>
        <strain evidence="3 4">An810</strain>
    </source>
</reference>
<keyword evidence="4" id="KW-1185">Reference proteome</keyword>
<dbReference type="EMBL" id="JACJJQ010000035">
    <property type="protein sequence ID" value="MBM6754550.1"/>
    <property type="molecule type" value="Genomic_DNA"/>
</dbReference>
<keyword evidence="1" id="KW-1133">Transmembrane helix</keyword>
<evidence type="ECO:0000259" key="2">
    <source>
        <dbReference type="Pfam" id="PF03358"/>
    </source>
</evidence>
<accession>A0ABS2EQ65</accession>
<keyword evidence="1" id="KW-0472">Membrane</keyword>
<evidence type="ECO:0000256" key="1">
    <source>
        <dbReference type="SAM" id="Phobius"/>
    </source>
</evidence>
<feature type="transmembrane region" description="Helical" evidence="1">
    <location>
        <begin position="227"/>
        <end position="248"/>
    </location>
</feature>
<comment type="caution">
    <text evidence="3">The sequence shown here is derived from an EMBL/GenBank/DDBJ whole genome shotgun (WGS) entry which is preliminary data.</text>
</comment>
<dbReference type="InterPro" id="IPR005025">
    <property type="entry name" value="FMN_Rdtase-like_dom"/>
</dbReference>
<protein>
    <submittedName>
        <fullName evidence="3">NAD(P)H-dependent oxidoreductase</fullName>
    </submittedName>
</protein>
<dbReference type="RefSeq" id="WP_204776840.1">
    <property type="nucleotide sequence ID" value="NZ_JACJJQ010000035.1"/>
</dbReference>
<dbReference type="InterPro" id="IPR029039">
    <property type="entry name" value="Flavoprotein-like_sf"/>
</dbReference>
<organism evidence="3 4">
    <name type="scientific">Limosilactobacillus alvi</name>
    <dbReference type="NCBI Taxonomy" id="990412"/>
    <lineage>
        <taxon>Bacteria</taxon>
        <taxon>Bacillati</taxon>
        <taxon>Bacillota</taxon>
        <taxon>Bacilli</taxon>
        <taxon>Lactobacillales</taxon>
        <taxon>Lactobacillaceae</taxon>
        <taxon>Limosilactobacillus</taxon>
    </lineage>
</organism>
<dbReference type="SUPFAM" id="SSF52218">
    <property type="entry name" value="Flavoproteins"/>
    <property type="match status" value="1"/>
</dbReference>
<dbReference type="Proteomes" id="UP000776629">
    <property type="component" value="Unassembled WGS sequence"/>
</dbReference>
<name>A0ABS2EQ65_9LACO</name>